<dbReference type="AlphaFoldDB" id="A0AAW1RCU1"/>
<proteinExistence type="predicted"/>
<keyword evidence="2" id="KW-1185">Reference proteome</keyword>
<evidence type="ECO:0008006" key="3">
    <source>
        <dbReference type="Google" id="ProtNLM"/>
    </source>
</evidence>
<dbReference type="Proteomes" id="UP001438707">
    <property type="component" value="Unassembled WGS sequence"/>
</dbReference>
<dbReference type="PANTHER" id="PTHR37910:SF2">
    <property type="entry name" value="EXPRESSED PROTEIN"/>
    <property type="match status" value="1"/>
</dbReference>
<evidence type="ECO:0000313" key="2">
    <source>
        <dbReference type="Proteomes" id="UP001438707"/>
    </source>
</evidence>
<sequence length="169" mass="18970">MTGVSLALTIARPGQAKQALRPGVTDIPVSDQIKFVKKLTDQAEEAARDGKFEQALSCHDEIVHRFPDLAITEYARIHRAIFLYQIGNASRAILELEDEEANLRGFAEVHAALACILHAERPREVGRAESQWEIASEFDTRFGDIQWVQAEKHWPPRLLAALQSFLNLA</sequence>
<name>A0AAW1RCU1_9CHLO</name>
<gene>
    <name evidence="1" type="ORF">WJX74_000071</name>
</gene>
<dbReference type="SUPFAM" id="SSF48452">
    <property type="entry name" value="TPR-like"/>
    <property type="match status" value="1"/>
</dbReference>
<accession>A0AAW1RCU1</accession>
<dbReference type="InterPro" id="IPR011990">
    <property type="entry name" value="TPR-like_helical_dom_sf"/>
</dbReference>
<comment type="caution">
    <text evidence="1">The sequence shown here is derived from an EMBL/GenBank/DDBJ whole genome shotgun (WGS) entry which is preliminary data.</text>
</comment>
<dbReference type="EMBL" id="JALJOS010000013">
    <property type="protein sequence ID" value="KAK9831556.1"/>
    <property type="molecule type" value="Genomic_DNA"/>
</dbReference>
<evidence type="ECO:0000313" key="1">
    <source>
        <dbReference type="EMBL" id="KAK9831556.1"/>
    </source>
</evidence>
<dbReference type="Gene3D" id="1.25.40.10">
    <property type="entry name" value="Tetratricopeptide repeat domain"/>
    <property type="match status" value="1"/>
</dbReference>
<dbReference type="PANTHER" id="PTHR37910">
    <property type="entry name" value="EXPRESSED PROTEIN"/>
    <property type="match status" value="1"/>
</dbReference>
<protein>
    <recommendedName>
        <fullName evidence="3">Tetratricopeptide repeat protein</fullName>
    </recommendedName>
</protein>
<reference evidence="1 2" key="1">
    <citation type="journal article" date="2024" name="Nat. Commun.">
        <title>Phylogenomics reveals the evolutionary origins of lichenization in chlorophyte algae.</title>
        <authorList>
            <person name="Puginier C."/>
            <person name="Libourel C."/>
            <person name="Otte J."/>
            <person name="Skaloud P."/>
            <person name="Haon M."/>
            <person name="Grisel S."/>
            <person name="Petersen M."/>
            <person name="Berrin J.G."/>
            <person name="Delaux P.M."/>
            <person name="Dal Grande F."/>
            <person name="Keller J."/>
        </authorList>
    </citation>
    <scope>NUCLEOTIDE SEQUENCE [LARGE SCALE GENOMIC DNA]</scope>
    <source>
        <strain evidence="1 2">SAG 2145</strain>
    </source>
</reference>
<organism evidence="1 2">
    <name type="scientific">Apatococcus lobatus</name>
    <dbReference type="NCBI Taxonomy" id="904363"/>
    <lineage>
        <taxon>Eukaryota</taxon>
        <taxon>Viridiplantae</taxon>
        <taxon>Chlorophyta</taxon>
        <taxon>core chlorophytes</taxon>
        <taxon>Trebouxiophyceae</taxon>
        <taxon>Chlorellales</taxon>
        <taxon>Chlorellaceae</taxon>
        <taxon>Apatococcus</taxon>
    </lineage>
</organism>